<dbReference type="RefSeq" id="WP_243116459.1">
    <property type="nucleotide sequence ID" value="NZ_SOAZ01000025.1"/>
</dbReference>
<accession>A0A4R7K9I1</accession>
<sequence>MIEKIIIVTNNVLSDTSFRGNHRVDFIEGSLLDVLIKVRDYIHLGHRLMTHPLMGSIKPNQTPYKTVAITLKAYESVDLNSLILIENSIEITLKLLNNKPPRNWPEEVLEDYRAVDFELIKNALN</sequence>
<keyword evidence="2" id="KW-1185">Reference proteome</keyword>
<dbReference type="EMBL" id="SOAZ01000025">
    <property type="protein sequence ID" value="TDT50729.1"/>
    <property type="molecule type" value="Genomic_DNA"/>
</dbReference>
<evidence type="ECO:0000313" key="1">
    <source>
        <dbReference type="EMBL" id="TDT50729.1"/>
    </source>
</evidence>
<evidence type="ECO:0000313" key="2">
    <source>
        <dbReference type="Proteomes" id="UP000295325"/>
    </source>
</evidence>
<comment type="caution">
    <text evidence="1">The sequence shown here is derived from an EMBL/GenBank/DDBJ whole genome shotgun (WGS) entry which is preliminary data.</text>
</comment>
<reference evidence="1 2" key="1">
    <citation type="submission" date="2019-03" db="EMBL/GenBank/DDBJ databases">
        <title>Genomic Encyclopedia of Type Strains, Phase IV (KMG-IV): sequencing the most valuable type-strain genomes for metagenomic binning, comparative biology and taxonomic classification.</title>
        <authorList>
            <person name="Goeker M."/>
        </authorList>
    </citation>
    <scope>NUCLEOTIDE SEQUENCE [LARGE SCALE GENOMIC DNA]</scope>
    <source>
        <strain evidence="1 2">DSM 24455</strain>
    </source>
</reference>
<dbReference type="AlphaFoldDB" id="A0A4R7K9I1"/>
<dbReference type="Proteomes" id="UP000295325">
    <property type="component" value="Unassembled WGS sequence"/>
</dbReference>
<organism evidence="1 2">
    <name type="scientific">Fonticella tunisiensis</name>
    <dbReference type="NCBI Taxonomy" id="1096341"/>
    <lineage>
        <taxon>Bacteria</taxon>
        <taxon>Bacillati</taxon>
        <taxon>Bacillota</taxon>
        <taxon>Clostridia</taxon>
        <taxon>Eubacteriales</taxon>
        <taxon>Clostridiaceae</taxon>
        <taxon>Fonticella</taxon>
    </lineage>
</organism>
<name>A0A4R7K9I1_9CLOT</name>
<proteinExistence type="predicted"/>
<gene>
    <name evidence="1" type="ORF">EDD71_12518</name>
</gene>
<protein>
    <recommendedName>
        <fullName evidence="3">GrdX protein</fullName>
    </recommendedName>
</protein>
<evidence type="ECO:0008006" key="3">
    <source>
        <dbReference type="Google" id="ProtNLM"/>
    </source>
</evidence>
<dbReference type="InterPro" id="IPR047735">
    <property type="entry name" value="GrdX-like"/>
</dbReference>
<dbReference type="NCBIfam" id="NF038093">
    <property type="entry name" value="GrdX"/>
    <property type="match status" value="1"/>
</dbReference>